<name>A0A140DUF5_9FIRM</name>
<protein>
    <submittedName>
        <fullName evidence="2">Uncharacterized protein</fullName>
    </submittedName>
</protein>
<organism evidence="2 3">
    <name type="scientific">Faecalibaculum rodentium</name>
    <dbReference type="NCBI Taxonomy" id="1702221"/>
    <lineage>
        <taxon>Bacteria</taxon>
        <taxon>Bacillati</taxon>
        <taxon>Bacillota</taxon>
        <taxon>Erysipelotrichia</taxon>
        <taxon>Erysipelotrichales</taxon>
        <taxon>Erysipelotrichaceae</taxon>
        <taxon>Faecalibaculum</taxon>
    </lineage>
</organism>
<sequence length="47" mass="5163">MKEHAMGKLILLLAIVLGWMAFGIMTLARLGKRKCRKQGGRLVLPAA</sequence>
<gene>
    <name evidence="2" type="ORF">AALO17_11480</name>
</gene>
<dbReference type="AlphaFoldDB" id="A0A140DUF5"/>
<evidence type="ECO:0000313" key="2">
    <source>
        <dbReference type="EMBL" id="AMK54282.1"/>
    </source>
</evidence>
<dbReference type="RefSeq" id="WP_158507730.1">
    <property type="nucleotide sequence ID" value="NZ_CAMTBT010000022.1"/>
</dbReference>
<dbReference type="EMBL" id="CP011391">
    <property type="protein sequence ID" value="AMK54282.1"/>
    <property type="molecule type" value="Genomic_DNA"/>
</dbReference>
<dbReference type="Proteomes" id="UP000069771">
    <property type="component" value="Chromosome"/>
</dbReference>
<proteinExistence type="predicted"/>
<dbReference type="KEGG" id="fro:AALO17_11480"/>
<evidence type="ECO:0000313" key="3">
    <source>
        <dbReference type="Proteomes" id="UP000069771"/>
    </source>
</evidence>
<accession>A0A140DUF5</accession>
<dbReference type="GeneID" id="78479305"/>
<feature type="transmembrane region" description="Helical" evidence="1">
    <location>
        <begin position="6"/>
        <end position="28"/>
    </location>
</feature>
<keyword evidence="3" id="KW-1185">Reference proteome</keyword>
<keyword evidence="1" id="KW-0812">Transmembrane</keyword>
<reference evidence="2 3" key="1">
    <citation type="journal article" date="2016" name="Gut Pathog.">
        <title>Whole genome sequencing of "Faecalibaculum rodentium" ALO17, isolated from C57BL/6J laboratory mouse feces.</title>
        <authorList>
            <person name="Lim S."/>
            <person name="Chang D.H."/>
            <person name="Ahn S."/>
            <person name="Kim B.C."/>
        </authorList>
    </citation>
    <scope>NUCLEOTIDE SEQUENCE [LARGE SCALE GENOMIC DNA]</scope>
    <source>
        <strain evidence="2 3">Alo17</strain>
    </source>
</reference>
<keyword evidence="1" id="KW-0472">Membrane</keyword>
<evidence type="ECO:0000256" key="1">
    <source>
        <dbReference type="SAM" id="Phobius"/>
    </source>
</evidence>
<keyword evidence="1" id="KW-1133">Transmembrane helix</keyword>